<evidence type="ECO:0000313" key="3">
    <source>
        <dbReference type="Proteomes" id="UP000007364"/>
    </source>
</evidence>
<feature type="domain" description="5'-Nucleotidase C-terminal" evidence="1">
    <location>
        <begin position="99"/>
        <end position="240"/>
    </location>
</feature>
<dbReference type="InterPro" id="IPR006179">
    <property type="entry name" value="5_nucleotidase/apyrase"/>
</dbReference>
<comment type="caution">
    <text evidence="2">The sequence shown here is derived from an EMBL/GenBank/DDBJ whole genome shotgun (WGS) entry which is preliminary data.</text>
</comment>
<keyword evidence="3" id="KW-1185">Reference proteome</keyword>
<protein>
    <submittedName>
        <fullName evidence="2">Putative 5'-nucleotidase/2',3'-cyclic phosphodiesterase</fullName>
    </submittedName>
</protein>
<gene>
    <name evidence="2" type="ORF">I215_07951</name>
</gene>
<dbReference type="SUPFAM" id="SSF55816">
    <property type="entry name" value="5'-nucleotidase (syn. UDP-sugar hydrolase), C-terminal domain"/>
    <property type="match status" value="1"/>
</dbReference>
<name>K2P2Y2_9FLAO</name>
<dbReference type="GO" id="GO:0009166">
    <property type="term" value="P:nucleotide catabolic process"/>
    <property type="evidence" value="ECO:0007669"/>
    <property type="project" value="InterPro"/>
</dbReference>
<dbReference type="Pfam" id="PF02872">
    <property type="entry name" value="5_nucleotid_C"/>
    <property type="match status" value="1"/>
</dbReference>
<organism evidence="2 3">
    <name type="scientific">Galbibacter marinus</name>
    <dbReference type="NCBI Taxonomy" id="555500"/>
    <lineage>
        <taxon>Bacteria</taxon>
        <taxon>Pseudomonadati</taxon>
        <taxon>Bacteroidota</taxon>
        <taxon>Flavobacteriia</taxon>
        <taxon>Flavobacteriales</taxon>
        <taxon>Flavobacteriaceae</taxon>
        <taxon>Galbibacter</taxon>
    </lineage>
</organism>
<dbReference type="Proteomes" id="UP000007364">
    <property type="component" value="Unassembled WGS sequence"/>
</dbReference>
<accession>K2P2Y2</accession>
<dbReference type="PANTHER" id="PTHR11575:SF24">
    <property type="entry name" value="5'-NUCLEOTIDASE"/>
    <property type="match status" value="1"/>
</dbReference>
<dbReference type="InterPro" id="IPR008334">
    <property type="entry name" value="5'-Nucleotdase_C"/>
</dbReference>
<dbReference type="AlphaFoldDB" id="K2P2Y2"/>
<evidence type="ECO:0000313" key="2">
    <source>
        <dbReference type="EMBL" id="EKF55383.1"/>
    </source>
</evidence>
<sequence>MYNSFIFVKVKLYSLNVVKLKNLMLIKTQHFVIFLTFLFCISCQQKDTKLREIHGKEIAMVDSIPEVDSIKTFITPYRDHIKEILDTPLAYAPKTMQKTDGELNSSIGNFIADLTFEISNPVFEKRTGNNIDFVLLNHGGIRAIISQGEVSRRTAYQVMPFENRVLILELSGEKVIELLSYLAKSKTAHPISKQLELHLNDRGEIAHASIAQKPIDVSKSYFVATSDFLANGGDHMDFFKNPINTTDIEYLLRNEIIDYFMKTDTLKASVDQRFIQIK</sequence>
<dbReference type="Gene3D" id="3.90.780.10">
    <property type="entry name" value="5'-Nucleotidase, C-terminal domain"/>
    <property type="match status" value="1"/>
</dbReference>
<dbReference type="EMBL" id="AMSG01000008">
    <property type="protein sequence ID" value="EKF55383.1"/>
    <property type="molecule type" value="Genomic_DNA"/>
</dbReference>
<dbReference type="InterPro" id="IPR036907">
    <property type="entry name" value="5'-Nucleotdase_C_sf"/>
</dbReference>
<evidence type="ECO:0000259" key="1">
    <source>
        <dbReference type="Pfam" id="PF02872"/>
    </source>
</evidence>
<dbReference type="GO" id="GO:0030288">
    <property type="term" value="C:outer membrane-bounded periplasmic space"/>
    <property type="evidence" value="ECO:0007669"/>
    <property type="project" value="TreeGrafter"/>
</dbReference>
<dbReference type="PRINTS" id="PR01607">
    <property type="entry name" value="APYRASEFAMLY"/>
</dbReference>
<dbReference type="eggNOG" id="COG0737">
    <property type="taxonomic scope" value="Bacteria"/>
</dbReference>
<reference evidence="2 3" key="1">
    <citation type="journal article" date="2012" name="J. Bacteriol.">
        <title>Genome Sequence of Galbibacter marinum Type Strain ck-I2-15.</title>
        <authorList>
            <person name="Lai Q."/>
            <person name="Li C."/>
            <person name="Shao Z."/>
        </authorList>
    </citation>
    <scope>NUCLEOTIDE SEQUENCE [LARGE SCALE GENOMIC DNA]</scope>
    <source>
        <strain evidence="3">ck-I2-15</strain>
    </source>
</reference>
<dbReference type="PANTHER" id="PTHR11575">
    <property type="entry name" value="5'-NUCLEOTIDASE-RELATED"/>
    <property type="match status" value="1"/>
</dbReference>
<proteinExistence type="predicted"/>
<dbReference type="STRING" id="555500.I215_07951"/>
<dbReference type="GO" id="GO:0016787">
    <property type="term" value="F:hydrolase activity"/>
    <property type="evidence" value="ECO:0007669"/>
    <property type="project" value="InterPro"/>
</dbReference>
<dbReference type="PATRIC" id="fig|555500.3.peg.1648"/>